<dbReference type="EMBL" id="JRAA01000002">
    <property type="protein sequence ID" value="KHF24967.1"/>
    <property type="molecule type" value="Genomic_DNA"/>
</dbReference>
<keyword evidence="1" id="KW-1133">Transmembrane helix</keyword>
<keyword evidence="1" id="KW-0472">Membrane</keyword>
<dbReference type="GeneID" id="86992206"/>
<sequence length="183" mass="20449">MEITEQQEKQLRQATEDFSIAMEIRNAMTIRVAKRVTAILRVGMVSLSIVTIILLLMLYAFTSKMGAMIDALATMDTQFSSMSGDMTKMRTTMHNMQRNIAHVPAITQATVDISNSVSNMNGEVGGMNLTIASLNYKVYGITNHVSNMNQEFRSIDPAVQQIGRDVYRANGPMRLMNDMNPFD</sequence>
<evidence type="ECO:0000256" key="1">
    <source>
        <dbReference type="SAM" id="Phobius"/>
    </source>
</evidence>
<keyword evidence="1" id="KW-0812">Transmembrane</keyword>
<dbReference type="OrthoDB" id="5625661at2"/>
<dbReference type="eggNOG" id="ENOG5033E82">
    <property type="taxonomic scope" value="Bacteria"/>
</dbReference>
<name>A0A0B0H8J1_SOVGS</name>
<dbReference type="Gene3D" id="1.20.5.300">
    <property type="match status" value="1"/>
</dbReference>
<dbReference type="STRING" id="2340.JV46_08820"/>
<reference evidence="2 3" key="1">
    <citation type="journal article" date="2014" name="BMC Genomics">
        <title>The genome of the intracellular bacterium of the coastal bivalve, Solemya velum: a blueprint for thriving in and out of symbiosis.</title>
        <authorList>
            <person name="Dmytrenko O."/>
            <person name="Russell S.L."/>
            <person name="Loo W.T."/>
            <person name="Fontanez K.M."/>
            <person name="Liao L."/>
            <person name="Roeselers G."/>
            <person name="Sharma R."/>
            <person name="Stewart F.J."/>
            <person name="Newton I.L."/>
            <person name="Woyke T."/>
            <person name="Wu D."/>
            <person name="Lang J.M."/>
            <person name="Eisen J.A."/>
            <person name="Cavanaugh C.M."/>
        </authorList>
    </citation>
    <scope>NUCLEOTIDE SEQUENCE [LARGE SCALE GENOMIC DNA]</scope>
    <source>
        <strain evidence="2 3">WH</strain>
    </source>
</reference>
<comment type="caution">
    <text evidence="2">The sequence shown here is derived from an EMBL/GenBank/DDBJ whole genome shotgun (WGS) entry which is preliminary data.</text>
</comment>
<feature type="transmembrane region" description="Helical" evidence="1">
    <location>
        <begin position="38"/>
        <end position="61"/>
    </location>
</feature>
<gene>
    <name evidence="2" type="ORF">JV46_08820</name>
</gene>
<proteinExistence type="predicted"/>
<dbReference type="AlphaFoldDB" id="A0A0B0H8J1"/>
<protein>
    <submittedName>
        <fullName evidence="2">Uncharacterized protein</fullName>
    </submittedName>
</protein>
<dbReference type="Proteomes" id="UP000030856">
    <property type="component" value="Unassembled WGS sequence"/>
</dbReference>
<accession>A0A0B0H8J1</accession>
<evidence type="ECO:0000313" key="2">
    <source>
        <dbReference type="EMBL" id="KHF24967.1"/>
    </source>
</evidence>
<keyword evidence="3" id="KW-1185">Reference proteome</keyword>
<dbReference type="RefSeq" id="WP_078453173.1">
    <property type="nucleotide sequence ID" value="NZ_JRAA01000002.1"/>
</dbReference>
<evidence type="ECO:0000313" key="3">
    <source>
        <dbReference type="Proteomes" id="UP000030856"/>
    </source>
</evidence>
<organism evidence="2 3">
    <name type="scientific">Solemya velum gill symbiont</name>
    <dbReference type="NCBI Taxonomy" id="2340"/>
    <lineage>
        <taxon>Bacteria</taxon>
        <taxon>Pseudomonadati</taxon>
        <taxon>Pseudomonadota</taxon>
        <taxon>Gammaproteobacteria</taxon>
        <taxon>sulfur-oxidizing symbionts</taxon>
    </lineage>
</organism>